<protein>
    <submittedName>
        <fullName evidence="4">CocE/NonD family hydrolase</fullName>
    </submittedName>
</protein>
<dbReference type="InterPro" id="IPR008979">
    <property type="entry name" value="Galactose-bd-like_sf"/>
</dbReference>
<dbReference type="PANTHER" id="PTHR43056">
    <property type="entry name" value="PEPTIDASE S9 PROLYL OLIGOPEPTIDASE"/>
    <property type="match status" value="1"/>
</dbReference>
<reference evidence="5" key="2">
    <citation type="submission" date="2019-06" db="EMBL/GenBank/DDBJ databases">
        <title>AzeR, a transcriptional regulator that responds to azelaic acid in Pseudomonas nitroreducens.</title>
        <authorList>
            <person name="Bez C."/>
            <person name="Javvadi S.G."/>
            <person name="Bertani I."/>
            <person name="Devescovi G."/>
            <person name="Studholme D.J."/>
            <person name="Geller A."/>
            <person name="Levy A."/>
            <person name="Venturi V."/>
        </authorList>
    </citation>
    <scope>NUCLEOTIDE SEQUENCE [LARGE SCALE GENOMIC DNA]</scope>
    <source>
        <strain evidence="5">DSM 9128</strain>
    </source>
</reference>
<dbReference type="AlphaFoldDB" id="A0A5R9A614"/>
<dbReference type="InterPro" id="IPR000383">
    <property type="entry name" value="Xaa-Pro-like_dom"/>
</dbReference>
<dbReference type="PANTHER" id="PTHR43056:SF10">
    <property type="entry name" value="COCE_NOND FAMILY, PUTATIVE (AFU_ORTHOLOGUE AFUA_7G00600)-RELATED"/>
    <property type="match status" value="1"/>
</dbReference>
<evidence type="ECO:0000259" key="3">
    <source>
        <dbReference type="SMART" id="SM00939"/>
    </source>
</evidence>
<name>A0A5R9A614_PSENT</name>
<feature type="chain" id="PRO_5024271018" evidence="2">
    <location>
        <begin position="31"/>
        <end position="623"/>
    </location>
</feature>
<keyword evidence="2" id="KW-0732">Signal</keyword>
<dbReference type="Pfam" id="PF08530">
    <property type="entry name" value="PepX_C"/>
    <property type="match status" value="1"/>
</dbReference>
<dbReference type="InterPro" id="IPR005674">
    <property type="entry name" value="CocE/Ser_esterase"/>
</dbReference>
<dbReference type="Proteomes" id="UP000307510">
    <property type="component" value="Unassembled WGS sequence"/>
</dbReference>
<evidence type="ECO:0000313" key="4">
    <source>
        <dbReference type="EMBL" id="TLP73624.1"/>
    </source>
</evidence>
<dbReference type="Gene3D" id="3.40.50.1820">
    <property type="entry name" value="alpha/beta hydrolase"/>
    <property type="match status" value="1"/>
</dbReference>
<dbReference type="Pfam" id="PF02129">
    <property type="entry name" value="Peptidase_S15"/>
    <property type="match status" value="1"/>
</dbReference>
<organism evidence="4 5">
    <name type="scientific">Pseudomonas nitroreducens</name>
    <dbReference type="NCBI Taxonomy" id="46680"/>
    <lineage>
        <taxon>Bacteria</taxon>
        <taxon>Pseudomonadati</taxon>
        <taxon>Pseudomonadota</taxon>
        <taxon>Gammaproteobacteria</taxon>
        <taxon>Pseudomonadales</taxon>
        <taxon>Pseudomonadaceae</taxon>
        <taxon>Pseudomonas</taxon>
    </lineage>
</organism>
<dbReference type="PROSITE" id="PS51257">
    <property type="entry name" value="PROKAR_LIPOPROTEIN"/>
    <property type="match status" value="1"/>
</dbReference>
<dbReference type="SUPFAM" id="SSF53474">
    <property type="entry name" value="alpha/beta-Hydrolases"/>
    <property type="match status" value="1"/>
</dbReference>
<dbReference type="SUPFAM" id="SSF49785">
    <property type="entry name" value="Galactose-binding domain-like"/>
    <property type="match status" value="1"/>
</dbReference>
<dbReference type="EMBL" id="VASG01000004">
    <property type="protein sequence ID" value="TLP73624.1"/>
    <property type="molecule type" value="Genomic_DNA"/>
</dbReference>
<evidence type="ECO:0000313" key="5">
    <source>
        <dbReference type="Proteomes" id="UP000307510"/>
    </source>
</evidence>
<gene>
    <name evidence="4" type="ORF">FEA48_15400</name>
</gene>
<reference evidence="4 5" key="1">
    <citation type="submission" date="2019-05" db="EMBL/GenBank/DDBJ databases">
        <authorList>
            <person name="Moore K."/>
            <person name="O'Neill P."/>
            <person name="Farbos A."/>
            <person name="Studholme D.J."/>
        </authorList>
    </citation>
    <scope>NUCLEOTIDE SEQUENCE [LARGE SCALE GENOMIC DNA]</scope>
    <source>
        <strain evidence="4 5">DSM 9128</strain>
    </source>
</reference>
<feature type="domain" description="Xaa-Pro dipeptidyl-peptidase C-terminal" evidence="3">
    <location>
        <begin position="331"/>
        <end position="588"/>
    </location>
</feature>
<dbReference type="NCBIfam" id="TIGR00976">
    <property type="entry name" value="CocE_NonD"/>
    <property type="match status" value="1"/>
</dbReference>
<dbReference type="InterPro" id="IPR050585">
    <property type="entry name" value="Xaa-Pro_dipeptidyl-ppase/CocE"/>
</dbReference>
<dbReference type="Gene3D" id="2.60.120.260">
    <property type="entry name" value="Galactose-binding domain-like"/>
    <property type="match status" value="1"/>
</dbReference>
<dbReference type="InterPro" id="IPR029058">
    <property type="entry name" value="AB_hydrolase_fold"/>
</dbReference>
<dbReference type="GO" id="GO:0008239">
    <property type="term" value="F:dipeptidyl-peptidase activity"/>
    <property type="evidence" value="ECO:0007669"/>
    <property type="project" value="InterPro"/>
</dbReference>
<dbReference type="RefSeq" id="WP_138214593.1">
    <property type="nucleotide sequence ID" value="NZ_VASG01000004.1"/>
</dbReference>
<dbReference type="InterPro" id="IPR013736">
    <property type="entry name" value="Xaa-Pro_dipept_C"/>
</dbReference>
<feature type="signal peptide" evidence="2">
    <location>
        <begin position="1"/>
        <end position="30"/>
    </location>
</feature>
<keyword evidence="1 4" id="KW-0378">Hydrolase</keyword>
<evidence type="ECO:0000256" key="1">
    <source>
        <dbReference type="ARBA" id="ARBA00022801"/>
    </source>
</evidence>
<evidence type="ECO:0000256" key="2">
    <source>
        <dbReference type="SAM" id="SignalP"/>
    </source>
</evidence>
<proteinExistence type="predicted"/>
<comment type="caution">
    <text evidence="4">The sequence shown here is derived from an EMBL/GenBank/DDBJ whole genome shotgun (WGS) entry which is preliminary data.</text>
</comment>
<accession>A0A5R9A614</accession>
<dbReference type="SMART" id="SM00939">
    <property type="entry name" value="PepX_C"/>
    <property type="match status" value="1"/>
</dbReference>
<sequence>MYKKALVRPLSLGVLSLALLVAGCSTQPPMGDGPPPPDRSFQPFWGKRLTGYIKAADGTELRYSVLLPKGDGKFPVLVRYSGYDSGSIGGSAYLADNETFSVAMDKDLVERGYAVMGVQARGTGCSQGTFDFLGPEYGTDGRSAVEFAAQQNWSNGSVGMFGWSWAGMSQLMTASERPQGLKAIAPGMILGDAYTDSWSLGGVPNQGFTTSWHWFVDMRWDAVKASAQSEGDQRCLAQVEENKAKVVKSSLMYNLIRHPQHDEWMKQRAPRDRAQLVQVPVLSMQAWQDEAVLAREGFYQERLDPKQLWMLQTSGGHNLYESERFRQEKLYPFLDHFVKGEQNGFEQSKHLEIWQETAADNREGRHQPNETARPGWSIARDHYPLPVKPVSFALSEDGKLIEGGKGTGAPDAYIYPIPGPEVNTYLKDHAWGWQHPLWKQGSVAYTSDEFERDFLSYGSASADIWLSTFLAPDTDLQVTITEVRPDEQEVFVQRGWLRMSNRQLDESKSTELRPQQLNDPDGIQPMLPNVPALGRVEIPPFSHPFRKGSKLRIWIDAPSNTGGYGFVYYSLASRNSVYHDAQHPSRLVLGELTGVQIPEDLPQCGTLLKQPCRHDPLSSFPPF</sequence>